<comment type="similarity">
    <text evidence="1 2">Belongs to the BioY family.</text>
</comment>
<dbReference type="PIRSF" id="PIRSF016661">
    <property type="entry name" value="BioY"/>
    <property type="match status" value="1"/>
</dbReference>
<dbReference type="EMBL" id="CP035495">
    <property type="protein sequence ID" value="QAY64834.1"/>
    <property type="molecule type" value="Genomic_DNA"/>
</dbReference>
<dbReference type="InterPro" id="IPR003784">
    <property type="entry name" value="BioY"/>
</dbReference>
<accession>A0A4P6EPW1</accession>
<organism evidence="4 5">
    <name type="scientific">Xylanimonas allomyrinae</name>
    <dbReference type="NCBI Taxonomy" id="2509459"/>
    <lineage>
        <taxon>Bacteria</taxon>
        <taxon>Bacillati</taxon>
        <taxon>Actinomycetota</taxon>
        <taxon>Actinomycetes</taxon>
        <taxon>Micrococcales</taxon>
        <taxon>Promicromonosporaceae</taxon>
        <taxon>Xylanimonas</taxon>
    </lineage>
</organism>
<protein>
    <recommendedName>
        <fullName evidence="2">Biotin transporter</fullName>
    </recommendedName>
</protein>
<dbReference type="GO" id="GO:0015225">
    <property type="term" value="F:biotin transmembrane transporter activity"/>
    <property type="evidence" value="ECO:0007669"/>
    <property type="project" value="UniProtKB-UniRule"/>
</dbReference>
<dbReference type="Proteomes" id="UP000291758">
    <property type="component" value="Chromosome"/>
</dbReference>
<dbReference type="GO" id="GO:0005886">
    <property type="term" value="C:plasma membrane"/>
    <property type="evidence" value="ECO:0007669"/>
    <property type="project" value="UniProtKB-SubCell"/>
</dbReference>
<gene>
    <name evidence="4" type="ORF">ET495_09630</name>
</gene>
<proteinExistence type="inferred from homology"/>
<feature type="transmembrane region" description="Helical" evidence="3">
    <location>
        <begin position="81"/>
        <end position="100"/>
    </location>
</feature>
<keyword evidence="3" id="KW-1133">Transmembrane helix</keyword>
<sequence>MLPGLEQWSLVSQTIAVAPARTLVEILPAGRVRTVTAVVLGAVAVAVLGQVAVPLPFTPVPLSLGTLAVLGVGAALGPRLAAASIGLLVVAGVSGLPAFAGGTSGWAFASFGYVLGYLPAAVLMGWLARTGRDRSVWRTFAGAAGASALVYAVGAPWLAVYAHLSLGETLAAGVLPFLAGDAVKAAVVAGVLPTLWAAQRFVSARR</sequence>
<feature type="transmembrane region" description="Helical" evidence="3">
    <location>
        <begin position="140"/>
        <end position="162"/>
    </location>
</feature>
<feature type="transmembrane region" description="Helical" evidence="3">
    <location>
        <begin position="106"/>
        <end position="128"/>
    </location>
</feature>
<dbReference type="PANTHER" id="PTHR34295">
    <property type="entry name" value="BIOTIN TRANSPORTER BIOY"/>
    <property type="match status" value="1"/>
</dbReference>
<dbReference type="OrthoDB" id="1496139at2"/>
<reference evidence="4 5" key="1">
    <citation type="submission" date="2019-01" db="EMBL/GenBank/DDBJ databases">
        <title>Genome sequencing of strain 2JSPR-7.</title>
        <authorList>
            <person name="Heo J."/>
            <person name="Kim S.-J."/>
            <person name="Kim J.-S."/>
            <person name="Hong S.-B."/>
            <person name="Kwon S.-W."/>
        </authorList>
    </citation>
    <scope>NUCLEOTIDE SEQUENCE [LARGE SCALE GENOMIC DNA]</scope>
    <source>
        <strain evidence="4 5">2JSPR-7</strain>
    </source>
</reference>
<dbReference type="PANTHER" id="PTHR34295:SF1">
    <property type="entry name" value="BIOTIN TRANSPORTER BIOY"/>
    <property type="match status" value="1"/>
</dbReference>
<evidence type="ECO:0000313" key="5">
    <source>
        <dbReference type="Proteomes" id="UP000291758"/>
    </source>
</evidence>
<dbReference type="Pfam" id="PF02632">
    <property type="entry name" value="BioY"/>
    <property type="match status" value="1"/>
</dbReference>
<evidence type="ECO:0000256" key="1">
    <source>
        <dbReference type="ARBA" id="ARBA00010692"/>
    </source>
</evidence>
<dbReference type="Gene3D" id="1.10.1760.20">
    <property type="match status" value="1"/>
</dbReference>
<feature type="transmembrane region" description="Helical" evidence="3">
    <location>
        <begin position="59"/>
        <end position="76"/>
    </location>
</feature>
<keyword evidence="5" id="KW-1185">Reference proteome</keyword>
<dbReference type="AlphaFoldDB" id="A0A4P6EPW1"/>
<keyword evidence="3" id="KW-0812">Transmembrane</keyword>
<evidence type="ECO:0000313" key="4">
    <source>
        <dbReference type="EMBL" id="QAY64834.1"/>
    </source>
</evidence>
<evidence type="ECO:0000256" key="2">
    <source>
        <dbReference type="PIRNR" id="PIRNR016661"/>
    </source>
</evidence>
<feature type="transmembrane region" description="Helical" evidence="3">
    <location>
        <begin position="174"/>
        <end position="198"/>
    </location>
</feature>
<name>A0A4P6EPW1_9MICO</name>
<comment type="subcellular location">
    <subcellularLocation>
        <location evidence="2">Cell membrane</location>
        <topology evidence="2">Multi-pass membrane protein</topology>
    </subcellularLocation>
</comment>
<keyword evidence="2 3" id="KW-0472">Membrane</keyword>
<keyword evidence="2" id="KW-1003">Cell membrane</keyword>
<evidence type="ECO:0000256" key="3">
    <source>
        <dbReference type="SAM" id="Phobius"/>
    </source>
</evidence>
<dbReference type="KEGG" id="xyl:ET495_09630"/>
<keyword evidence="2" id="KW-0813">Transport</keyword>